<dbReference type="Proteomes" id="UP000654075">
    <property type="component" value="Unassembled WGS sequence"/>
</dbReference>
<protein>
    <submittedName>
        <fullName evidence="1">Uncharacterized protein</fullName>
    </submittedName>
</protein>
<keyword evidence="2" id="KW-1185">Reference proteome</keyword>
<gene>
    <name evidence="1" type="ORF">PGLA1383_LOCUS43305</name>
</gene>
<name>A0A813GHD5_POLGL</name>
<sequence length="171" mass="18636">MLEGLTAKIAAEAEAEMATYREFERWCTGTAEEKTSAITANNNTKQELETNIESLSLAIDEIAGSMEGIDQAFVADSKSIREGVELRVEEKVAYASRWASSCACALRAIKQRPPAGSAPPWSLTLMVKNTLISSAKLRRESNGEVLGKSPFSLAFRMVELIFTVLAYGPNL</sequence>
<evidence type="ECO:0000313" key="2">
    <source>
        <dbReference type="Proteomes" id="UP000654075"/>
    </source>
</evidence>
<comment type="caution">
    <text evidence="1">The sequence shown here is derived from an EMBL/GenBank/DDBJ whole genome shotgun (WGS) entry which is preliminary data.</text>
</comment>
<dbReference type="AlphaFoldDB" id="A0A813GHD5"/>
<proteinExistence type="predicted"/>
<accession>A0A813GHD5</accession>
<dbReference type="EMBL" id="CAJNNV010028961">
    <property type="protein sequence ID" value="CAE8626375.1"/>
    <property type="molecule type" value="Genomic_DNA"/>
</dbReference>
<evidence type="ECO:0000313" key="1">
    <source>
        <dbReference type="EMBL" id="CAE8626375.1"/>
    </source>
</evidence>
<reference evidence="1" key="1">
    <citation type="submission" date="2021-02" db="EMBL/GenBank/DDBJ databases">
        <authorList>
            <person name="Dougan E. K."/>
            <person name="Rhodes N."/>
            <person name="Thang M."/>
            <person name="Chan C."/>
        </authorList>
    </citation>
    <scope>NUCLEOTIDE SEQUENCE</scope>
</reference>
<organism evidence="1 2">
    <name type="scientific">Polarella glacialis</name>
    <name type="common">Dinoflagellate</name>
    <dbReference type="NCBI Taxonomy" id="89957"/>
    <lineage>
        <taxon>Eukaryota</taxon>
        <taxon>Sar</taxon>
        <taxon>Alveolata</taxon>
        <taxon>Dinophyceae</taxon>
        <taxon>Suessiales</taxon>
        <taxon>Suessiaceae</taxon>
        <taxon>Polarella</taxon>
    </lineage>
</organism>